<feature type="transmembrane region" description="Helical" evidence="1">
    <location>
        <begin position="46"/>
        <end position="63"/>
    </location>
</feature>
<dbReference type="GeneID" id="97547706"/>
<evidence type="ECO:0000313" key="3">
    <source>
        <dbReference type="Proteomes" id="UP000245657"/>
    </source>
</evidence>
<protein>
    <recommendedName>
        <fullName evidence="4">DUF2178 domain-containing protein</fullName>
    </recommendedName>
</protein>
<evidence type="ECO:0008006" key="4">
    <source>
        <dbReference type="Google" id="ProtNLM"/>
    </source>
</evidence>
<keyword evidence="1" id="KW-0472">Membrane</keyword>
<dbReference type="OrthoDB" id="112348at2157"/>
<evidence type="ECO:0000256" key="1">
    <source>
        <dbReference type="SAM" id="Phobius"/>
    </source>
</evidence>
<feature type="transmembrane region" description="Helical" evidence="1">
    <location>
        <begin position="170"/>
        <end position="194"/>
    </location>
</feature>
<keyword evidence="3" id="KW-1185">Reference proteome</keyword>
<feature type="transmembrane region" description="Helical" evidence="1">
    <location>
        <begin position="104"/>
        <end position="121"/>
    </location>
</feature>
<reference evidence="2 3" key="1">
    <citation type="submission" date="2018-05" db="EMBL/GenBank/DDBJ databases">
        <title>Draft genome of Methanospirillum lacunae Ki8-1.</title>
        <authorList>
            <person name="Dueholm M.S."/>
            <person name="Nielsen P.H."/>
            <person name="Bakmann L.F."/>
            <person name="Otzen D.E."/>
        </authorList>
    </citation>
    <scope>NUCLEOTIDE SEQUENCE [LARGE SCALE GENOMIC DNA]</scope>
    <source>
        <strain evidence="2 3">Ki8-1</strain>
    </source>
</reference>
<sequence>MREISNTSRSTFTHRRIIASVGLLVSAVIITYSFVSLTDGDQSGDILLWLGLIAAFTLVIYALKTAKNRMIQYGVIGVGLLLVVSGLITVFIKSLPVNGMPTPIMITGLIAAGMIVIMLGARMKERTGDIGIQDERSLRIGTYGISYSWYLTYLIIVCIGWLSGVKVIKIDGASICLLLIILMPVSAMIFQWYFNMKGDVY</sequence>
<accession>A0A2V2MWF9</accession>
<feature type="transmembrane region" description="Helical" evidence="1">
    <location>
        <begin position="142"/>
        <end position="164"/>
    </location>
</feature>
<keyword evidence="1" id="KW-0812">Transmembrane</keyword>
<dbReference type="Proteomes" id="UP000245657">
    <property type="component" value="Unassembled WGS sequence"/>
</dbReference>
<organism evidence="2 3">
    <name type="scientific">Methanospirillum lacunae</name>
    <dbReference type="NCBI Taxonomy" id="668570"/>
    <lineage>
        <taxon>Archaea</taxon>
        <taxon>Methanobacteriati</taxon>
        <taxon>Methanobacteriota</taxon>
        <taxon>Stenosarchaea group</taxon>
        <taxon>Methanomicrobia</taxon>
        <taxon>Methanomicrobiales</taxon>
        <taxon>Methanospirillaceae</taxon>
        <taxon>Methanospirillum</taxon>
    </lineage>
</organism>
<gene>
    <name evidence="2" type="ORF">DK846_14345</name>
</gene>
<proteinExistence type="predicted"/>
<feature type="transmembrane region" description="Helical" evidence="1">
    <location>
        <begin position="70"/>
        <end position="92"/>
    </location>
</feature>
<comment type="caution">
    <text evidence="2">The sequence shown here is derived from an EMBL/GenBank/DDBJ whole genome shotgun (WGS) entry which is preliminary data.</text>
</comment>
<dbReference type="EMBL" id="QGMY01000011">
    <property type="protein sequence ID" value="PWR70570.1"/>
    <property type="molecule type" value="Genomic_DNA"/>
</dbReference>
<dbReference type="RefSeq" id="WP_109969665.1">
    <property type="nucleotide sequence ID" value="NZ_CP176093.1"/>
</dbReference>
<keyword evidence="1" id="KW-1133">Transmembrane helix</keyword>
<evidence type="ECO:0000313" key="2">
    <source>
        <dbReference type="EMBL" id="PWR70570.1"/>
    </source>
</evidence>
<feature type="transmembrane region" description="Helical" evidence="1">
    <location>
        <begin position="17"/>
        <end position="34"/>
    </location>
</feature>
<dbReference type="AlphaFoldDB" id="A0A2V2MWF9"/>
<name>A0A2V2MWF9_9EURY</name>